<dbReference type="Pfam" id="PF00126">
    <property type="entry name" value="HTH_1"/>
    <property type="match status" value="1"/>
</dbReference>
<comment type="caution">
    <text evidence="6">The sequence shown here is derived from an EMBL/GenBank/DDBJ whole genome shotgun (WGS) entry which is preliminary data.</text>
</comment>
<keyword evidence="3" id="KW-0238">DNA-binding</keyword>
<dbReference type="RefSeq" id="WP_301253240.1">
    <property type="nucleotide sequence ID" value="NZ_JBGFFX010000009.1"/>
</dbReference>
<dbReference type="Gene3D" id="1.10.10.10">
    <property type="entry name" value="Winged helix-like DNA-binding domain superfamily/Winged helix DNA-binding domain"/>
    <property type="match status" value="1"/>
</dbReference>
<dbReference type="InterPro" id="IPR036390">
    <property type="entry name" value="WH_DNA-bd_sf"/>
</dbReference>
<dbReference type="InterPro" id="IPR000847">
    <property type="entry name" value="LysR_HTH_N"/>
</dbReference>
<keyword evidence="7" id="KW-1185">Reference proteome</keyword>
<sequence length="307" mass="33558">MDKLDELAVFVAVVQQGSLAAAARMLRRSPAAITRTLAALEQRLACTLIERTTRRLAPTPAGVALFERAKGVLDAYQQALSASDGNPLSGQLSLTAPVQFGRRHVAPLVLTFLERYPDIQIDLQLNDGYQDLIEQGLDMAVRIGQLRDSSLVAVEVGRVRRLLVASPDYLARMGEPLSPAALADHHLIAGVTASKTWRFTAAGLQERVRITPRLTVNEVETQLIAARAGKGIARLLSYQVYEDLQAGTLCEVLPAFRCAAVPVQLVTQNVKYMPARVRAFWELARAALPELACFQTNKPGQPEKEID</sequence>
<reference evidence="6 7" key="1">
    <citation type="submission" date="2024-07" db="EMBL/GenBank/DDBJ databases">
        <authorList>
            <person name="Hebao G."/>
        </authorList>
    </citation>
    <scope>NUCLEOTIDE SEQUENCE [LARGE SCALE GENOMIC DNA]</scope>
    <source>
        <strain evidence="6 7">ACCC 02193</strain>
    </source>
</reference>
<evidence type="ECO:0000313" key="6">
    <source>
        <dbReference type="EMBL" id="MEY8771710.1"/>
    </source>
</evidence>
<name>A0ABV4EA27_9GAMM</name>
<evidence type="ECO:0000256" key="2">
    <source>
        <dbReference type="ARBA" id="ARBA00023015"/>
    </source>
</evidence>
<dbReference type="PANTHER" id="PTHR30537">
    <property type="entry name" value="HTH-TYPE TRANSCRIPTIONAL REGULATOR"/>
    <property type="match status" value="1"/>
</dbReference>
<evidence type="ECO:0000256" key="4">
    <source>
        <dbReference type="ARBA" id="ARBA00023163"/>
    </source>
</evidence>
<gene>
    <name evidence="6" type="ORF">AB6T85_15025</name>
</gene>
<dbReference type="InterPro" id="IPR005119">
    <property type="entry name" value="LysR_subst-bd"/>
</dbReference>
<keyword evidence="4" id="KW-0804">Transcription</keyword>
<comment type="similarity">
    <text evidence="1">Belongs to the LysR transcriptional regulatory family.</text>
</comment>
<accession>A0ABV4EA27</accession>
<organism evidence="6 7">
    <name type="scientific">Erwinia aeris</name>
    <dbReference type="NCBI Taxonomy" id="3239803"/>
    <lineage>
        <taxon>Bacteria</taxon>
        <taxon>Pseudomonadati</taxon>
        <taxon>Pseudomonadota</taxon>
        <taxon>Gammaproteobacteria</taxon>
        <taxon>Enterobacterales</taxon>
        <taxon>Erwiniaceae</taxon>
        <taxon>Erwinia</taxon>
    </lineage>
</organism>
<dbReference type="PANTHER" id="PTHR30537:SF5">
    <property type="entry name" value="HTH-TYPE TRANSCRIPTIONAL ACTIVATOR TTDR-RELATED"/>
    <property type="match status" value="1"/>
</dbReference>
<feature type="domain" description="HTH lysR-type" evidence="5">
    <location>
        <begin position="1"/>
        <end position="59"/>
    </location>
</feature>
<dbReference type="PROSITE" id="PS50931">
    <property type="entry name" value="HTH_LYSR"/>
    <property type="match status" value="1"/>
</dbReference>
<evidence type="ECO:0000256" key="3">
    <source>
        <dbReference type="ARBA" id="ARBA00023125"/>
    </source>
</evidence>
<dbReference type="Pfam" id="PF03466">
    <property type="entry name" value="LysR_substrate"/>
    <property type="match status" value="1"/>
</dbReference>
<dbReference type="Gene3D" id="3.40.190.290">
    <property type="match status" value="1"/>
</dbReference>
<dbReference type="InterPro" id="IPR036388">
    <property type="entry name" value="WH-like_DNA-bd_sf"/>
</dbReference>
<dbReference type="EMBL" id="JBGFFX010000009">
    <property type="protein sequence ID" value="MEY8771710.1"/>
    <property type="molecule type" value="Genomic_DNA"/>
</dbReference>
<dbReference type="CDD" id="cd08471">
    <property type="entry name" value="PBP2_CrgA_like_2"/>
    <property type="match status" value="1"/>
</dbReference>
<dbReference type="SUPFAM" id="SSF53850">
    <property type="entry name" value="Periplasmic binding protein-like II"/>
    <property type="match status" value="1"/>
</dbReference>
<proteinExistence type="inferred from homology"/>
<evidence type="ECO:0000259" key="5">
    <source>
        <dbReference type="PROSITE" id="PS50931"/>
    </source>
</evidence>
<evidence type="ECO:0000256" key="1">
    <source>
        <dbReference type="ARBA" id="ARBA00009437"/>
    </source>
</evidence>
<dbReference type="Proteomes" id="UP001565243">
    <property type="component" value="Unassembled WGS sequence"/>
</dbReference>
<evidence type="ECO:0000313" key="7">
    <source>
        <dbReference type="Proteomes" id="UP001565243"/>
    </source>
</evidence>
<protein>
    <submittedName>
        <fullName evidence="6">LysR family transcriptional regulator</fullName>
    </submittedName>
</protein>
<keyword evidence="2" id="KW-0805">Transcription regulation</keyword>
<dbReference type="SUPFAM" id="SSF46785">
    <property type="entry name" value="Winged helix' DNA-binding domain"/>
    <property type="match status" value="1"/>
</dbReference>
<dbReference type="InterPro" id="IPR058163">
    <property type="entry name" value="LysR-type_TF_proteobact-type"/>
</dbReference>